<dbReference type="NCBIfam" id="TIGR03725">
    <property type="entry name" value="T6A_YeaZ"/>
    <property type="match status" value="1"/>
</dbReference>
<dbReference type="eggNOG" id="COG1214">
    <property type="taxonomic scope" value="Bacteria"/>
</dbReference>
<dbReference type="InterPro" id="IPR022496">
    <property type="entry name" value="T6A_TsaB"/>
</dbReference>
<dbReference type="OrthoDB" id="9809995at2"/>
<dbReference type="CDD" id="cd24032">
    <property type="entry name" value="ASKHA_NBD_TsaB"/>
    <property type="match status" value="1"/>
</dbReference>
<evidence type="ECO:0000313" key="2">
    <source>
        <dbReference type="EMBL" id="AGF78628.1"/>
    </source>
</evidence>
<evidence type="ECO:0000313" key="3">
    <source>
        <dbReference type="Proteomes" id="UP000011721"/>
    </source>
</evidence>
<dbReference type="Gene3D" id="3.30.420.40">
    <property type="match status" value="2"/>
</dbReference>
<dbReference type="InterPro" id="IPR000905">
    <property type="entry name" value="Gcp-like_dom"/>
</dbReference>
<dbReference type="PANTHER" id="PTHR11735:SF11">
    <property type="entry name" value="TRNA THREONYLCARBAMOYLADENOSINE BIOSYNTHESIS PROTEIN TSAB"/>
    <property type="match status" value="1"/>
</dbReference>
<gene>
    <name evidence="2" type="ordered locus">UWK_02084</name>
</gene>
<organism evidence="2 3">
    <name type="scientific">Desulfocapsa sulfexigens (strain DSM 10523 / SB164P1)</name>
    <dbReference type="NCBI Taxonomy" id="1167006"/>
    <lineage>
        <taxon>Bacteria</taxon>
        <taxon>Pseudomonadati</taxon>
        <taxon>Thermodesulfobacteriota</taxon>
        <taxon>Desulfobulbia</taxon>
        <taxon>Desulfobulbales</taxon>
        <taxon>Desulfocapsaceae</taxon>
        <taxon>Desulfocapsa</taxon>
    </lineage>
</organism>
<feature type="domain" description="Gcp-like" evidence="1">
    <location>
        <begin position="42"/>
        <end position="131"/>
    </location>
</feature>
<protein>
    <submittedName>
        <fullName evidence="2">Universal bacterial protein YeaZ</fullName>
    </submittedName>
</protein>
<dbReference type="PATRIC" id="fig|1167006.5.peg.2271"/>
<dbReference type="RefSeq" id="WP_015404318.1">
    <property type="nucleotide sequence ID" value="NC_020304.1"/>
</dbReference>
<dbReference type="HOGENOM" id="CLU_064886_0_0_7"/>
<sequence>MSSDGPLILAVDTATSCSSVALTRGDIHDGELLAMLTLNSKITHSRRLLTAIDWLLHENGVDTNAIDGLAVGLGPGSFTGLRIAMATVKGMAMAMKKPLLGCSTLDALALNCSGDKPLCVVLDARKKELYRRWYRKDALGVFRSQGTIQALAPMELIAEVTKPVLMVGDGLLSYGEFLRESLGDDMTMAPLSLHYPSAAATGFLCCEKLTQNEVMDLDSAVPLYVRASDAELSLVKKEAQGK</sequence>
<dbReference type="PANTHER" id="PTHR11735">
    <property type="entry name" value="TRNA N6-ADENOSINE THREONYLCARBAMOYLTRANSFERASE"/>
    <property type="match status" value="1"/>
</dbReference>
<evidence type="ECO:0000259" key="1">
    <source>
        <dbReference type="Pfam" id="PF00814"/>
    </source>
</evidence>
<dbReference type="Pfam" id="PF00814">
    <property type="entry name" value="TsaD"/>
    <property type="match status" value="1"/>
</dbReference>
<dbReference type="SUPFAM" id="SSF53067">
    <property type="entry name" value="Actin-like ATPase domain"/>
    <property type="match status" value="2"/>
</dbReference>
<proteinExistence type="predicted"/>
<dbReference type="STRING" id="1167006.UWK_02084"/>
<accession>M1P562</accession>
<name>M1P562_DESSD</name>
<reference evidence="3" key="1">
    <citation type="journal article" date="2013" name="Stand. Genomic Sci.">
        <title>Complete genome sequence of Desulfocapsa sulfexigens, a marine deltaproteobacterium specialized in disproportionating inorganic sulfur compounds.</title>
        <authorList>
            <person name="Finster K.W."/>
            <person name="Kjeldsen K.U."/>
            <person name="Kube M."/>
            <person name="Reinhardt R."/>
            <person name="Mussmann M."/>
            <person name="Amann R."/>
            <person name="Schreiber L."/>
        </authorList>
    </citation>
    <scope>NUCLEOTIDE SEQUENCE [LARGE SCALE GENOMIC DNA]</scope>
    <source>
        <strain evidence="3">DSM 10523 / SB164P1</strain>
    </source>
</reference>
<dbReference type="InterPro" id="IPR043129">
    <property type="entry name" value="ATPase_NBD"/>
</dbReference>
<dbReference type="Proteomes" id="UP000011721">
    <property type="component" value="Chromosome"/>
</dbReference>
<dbReference type="EMBL" id="CP003985">
    <property type="protein sequence ID" value="AGF78628.1"/>
    <property type="molecule type" value="Genomic_DNA"/>
</dbReference>
<dbReference type="KEGG" id="dsf:UWK_02084"/>
<dbReference type="GO" id="GO:0005829">
    <property type="term" value="C:cytosol"/>
    <property type="evidence" value="ECO:0007669"/>
    <property type="project" value="TreeGrafter"/>
</dbReference>
<dbReference type="AlphaFoldDB" id="M1P562"/>
<dbReference type="GO" id="GO:0002949">
    <property type="term" value="P:tRNA threonylcarbamoyladenosine modification"/>
    <property type="evidence" value="ECO:0007669"/>
    <property type="project" value="InterPro"/>
</dbReference>
<keyword evidence="3" id="KW-1185">Reference proteome</keyword>